<gene>
    <name evidence="1" type="ORF">ABT39_MTgene1339</name>
</gene>
<geneLocation type="mitochondrion" evidence="1"/>
<reference evidence="1" key="1">
    <citation type="journal article" date="2015" name="Genome Biol. Evol.">
        <title>Organellar Genomes of White Spruce (Picea glauca): Assembly and Annotation.</title>
        <authorList>
            <person name="Jackman S.D."/>
            <person name="Warren R.L."/>
            <person name="Gibb E.A."/>
            <person name="Vandervalk B.P."/>
            <person name="Mohamadi H."/>
            <person name="Chu J."/>
            <person name="Raymond A."/>
            <person name="Pleasance S."/>
            <person name="Coope R."/>
            <person name="Wildung M.R."/>
            <person name="Ritland C.E."/>
            <person name="Bousquet J."/>
            <person name="Jones S.J."/>
            <person name="Bohlmann J."/>
            <person name="Birol I."/>
        </authorList>
    </citation>
    <scope>NUCLEOTIDE SEQUENCE [LARGE SCALE GENOMIC DNA]</scope>
    <source>
        <tissue evidence="1">Flushing bud</tissue>
    </source>
</reference>
<organism evidence="1">
    <name type="scientific">Picea glauca</name>
    <name type="common">White spruce</name>
    <name type="synonym">Pinus glauca</name>
    <dbReference type="NCBI Taxonomy" id="3330"/>
    <lineage>
        <taxon>Eukaryota</taxon>
        <taxon>Viridiplantae</taxon>
        <taxon>Streptophyta</taxon>
        <taxon>Embryophyta</taxon>
        <taxon>Tracheophyta</taxon>
        <taxon>Spermatophyta</taxon>
        <taxon>Pinopsida</taxon>
        <taxon>Pinidae</taxon>
        <taxon>Conifers I</taxon>
        <taxon>Pinales</taxon>
        <taxon>Pinaceae</taxon>
        <taxon>Picea</taxon>
    </lineage>
</organism>
<evidence type="ECO:0000313" key="1">
    <source>
        <dbReference type="EMBL" id="KUM46659.1"/>
    </source>
</evidence>
<sequence length="95" mass="10417">MVQLRWFLLREIGFSAQTTAPQTVMCCGSSTTRDKNRDFSLDQPPHQISNTGALALSRIGEGKIAGLSENEELAGKVNPSTMLLVINYICNYALL</sequence>
<proteinExistence type="predicted"/>
<accession>A0A101LWJ9</accession>
<comment type="caution">
    <text evidence="1">The sequence shown here is derived from an EMBL/GenBank/DDBJ whole genome shotgun (WGS) entry which is preliminary data.</text>
</comment>
<name>A0A101LWJ9_PICGL</name>
<keyword evidence="1" id="KW-0496">Mitochondrion</keyword>
<dbReference type="EMBL" id="LKAM01000010">
    <property type="protein sequence ID" value="KUM46659.1"/>
    <property type="molecule type" value="Genomic_DNA"/>
</dbReference>
<dbReference type="AlphaFoldDB" id="A0A101LWJ9"/>
<protein>
    <submittedName>
        <fullName evidence="1">Uncharacterized protein</fullName>
    </submittedName>
</protein>